<dbReference type="STRING" id="1348662.CARG_03065"/>
<sequence>MKTITKGLAAVLASSALLLTACGGTGETTATSESTKADAASGNAITVTDVEGRTVTFDKLPERVILSEGRGVFATSILDREHPLDKVVGMGNDLEKSAPSYYDNFKKSVPELADVTTIGNMNHGDVTVENLLALNPDVVVMSADAYKTSGTNGLLQKLDDAKIKYVVTDFRQHPLENTTKSVEMLGTVLGKEDKAKEFTKEWTDKVNSVKERVEKLNDRPSTFLWRAAGMKECCSTVNDSNLGEMINLAGGDNLGDHLVDGPSGSVTAEQLIASQPAAIIATGGSWAPDKDKPEVVPHVELGYNSDPETAQKTLQGLLATPGFEELKAPKDDEFFAVWHQFYDSPLNYIAIEQFAKWLHPDEFKDLDPEKDLKEAHKKYVAFDATGVFFVKDDQK</sequence>
<evidence type="ECO:0000313" key="4">
    <source>
        <dbReference type="EMBL" id="AGU14765.1"/>
    </source>
</evidence>
<dbReference type="Pfam" id="PF01497">
    <property type="entry name" value="Peripla_BP_2"/>
    <property type="match status" value="1"/>
</dbReference>
<feature type="signal peptide" evidence="2">
    <location>
        <begin position="1"/>
        <end position="23"/>
    </location>
</feature>
<feature type="domain" description="Fe/B12 periplasmic-binding" evidence="3">
    <location>
        <begin position="63"/>
        <end position="366"/>
    </location>
</feature>
<dbReference type="CDD" id="cd01139">
    <property type="entry name" value="TroA_f"/>
    <property type="match status" value="1"/>
</dbReference>
<keyword evidence="5" id="KW-1185">Reference proteome</keyword>
<dbReference type="Proteomes" id="UP000016943">
    <property type="component" value="Chromosome"/>
</dbReference>
<dbReference type="AlphaFoldDB" id="U3GTH6"/>
<dbReference type="PANTHER" id="PTHR30535">
    <property type="entry name" value="VITAMIN B12-BINDING PROTEIN"/>
    <property type="match status" value="1"/>
</dbReference>
<feature type="chain" id="PRO_5004641723" description="Fe/B12 periplasmic-binding domain-containing protein" evidence="2">
    <location>
        <begin position="24"/>
        <end position="395"/>
    </location>
</feature>
<accession>U3GTH6</accession>
<dbReference type="PANTHER" id="PTHR30535:SF34">
    <property type="entry name" value="MOLYBDATE-BINDING PROTEIN MOLA"/>
    <property type="match status" value="1"/>
</dbReference>
<dbReference type="KEGG" id="caz:CARG_03065"/>
<dbReference type="Gene3D" id="3.40.50.1980">
    <property type="entry name" value="Nitrogenase molybdenum iron protein domain"/>
    <property type="match status" value="2"/>
</dbReference>
<evidence type="ECO:0000313" key="5">
    <source>
        <dbReference type="Proteomes" id="UP000016943"/>
    </source>
</evidence>
<dbReference type="InterPro" id="IPR002491">
    <property type="entry name" value="ABC_transptr_periplasmic_BD"/>
</dbReference>
<name>U3GTH6_9CORY</name>
<reference evidence="4 5" key="1">
    <citation type="journal article" date="2013" name="Genome Announc.">
        <title>Whole-Genome Sequence of the Clinical Strain Corynebacterium argentoratense DSM 44202, Isolated from a Human Throat Specimen.</title>
        <authorList>
            <person name="Bomholt C."/>
            <person name="Glaub A."/>
            <person name="Gravermann K."/>
            <person name="Albersmeier A."/>
            <person name="Brinkrolf K."/>
            <person name="Ruckert C."/>
            <person name="Tauch A."/>
        </authorList>
    </citation>
    <scope>NUCLEOTIDE SEQUENCE [LARGE SCALE GENOMIC DNA]</scope>
    <source>
        <strain evidence="4">DSM 44202</strain>
    </source>
</reference>
<evidence type="ECO:0000256" key="1">
    <source>
        <dbReference type="ARBA" id="ARBA00008814"/>
    </source>
</evidence>
<keyword evidence="2" id="KW-0732">Signal</keyword>
<dbReference type="HOGENOM" id="CLU_038034_5_0_11"/>
<gene>
    <name evidence="4" type="ORF">CARG_03065</name>
</gene>
<dbReference type="PROSITE" id="PS51257">
    <property type="entry name" value="PROKAR_LIPOPROTEIN"/>
    <property type="match status" value="1"/>
</dbReference>
<dbReference type="SUPFAM" id="SSF53807">
    <property type="entry name" value="Helical backbone' metal receptor"/>
    <property type="match status" value="1"/>
</dbReference>
<protein>
    <recommendedName>
        <fullName evidence="3">Fe/B12 periplasmic-binding domain-containing protein</fullName>
    </recommendedName>
</protein>
<comment type="similarity">
    <text evidence="1">Belongs to the bacterial solute-binding protein 8 family.</text>
</comment>
<dbReference type="GeneID" id="78249437"/>
<dbReference type="PROSITE" id="PS50983">
    <property type="entry name" value="FE_B12_PBP"/>
    <property type="match status" value="1"/>
</dbReference>
<dbReference type="eggNOG" id="COG0614">
    <property type="taxonomic scope" value="Bacteria"/>
</dbReference>
<organism evidence="4 5">
    <name type="scientific">Corynebacterium argentoratense DSM 44202</name>
    <dbReference type="NCBI Taxonomy" id="1348662"/>
    <lineage>
        <taxon>Bacteria</taxon>
        <taxon>Bacillati</taxon>
        <taxon>Actinomycetota</taxon>
        <taxon>Actinomycetes</taxon>
        <taxon>Mycobacteriales</taxon>
        <taxon>Corynebacteriaceae</taxon>
        <taxon>Corynebacterium</taxon>
    </lineage>
</organism>
<evidence type="ECO:0000256" key="2">
    <source>
        <dbReference type="SAM" id="SignalP"/>
    </source>
</evidence>
<dbReference type="PATRIC" id="fig|1348662.3.peg.603"/>
<dbReference type="OrthoDB" id="9775594at2"/>
<evidence type="ECO:0000259" key="3">
    <source>
        <dbReference type="PROSITE" id="PS50983"/>
    </source>
</evidence>
<dbReference type="InterPro" id="IPR050902">
    <property type="entry name" value="ABC_Transporter_SBP"/>
</dbReference>
<dbReference type="RefSeq" id="WP_020975916.1">
    <property type="nucleotide sequence ID" value="NC_022198.1"/>
</dbReference>
<proteinExistence type="inferred from homology"/>
<dbReference type="EMBL" id="CP006365">
    <property type="protein sequence ID" value="AGU14765.1"/>
    <property type="molecule type" value="Genomic_DNA"/>
</dbReference>